<comment type="caution">
    <text evidence="1">The sequence shown here is derived from an EMBL/GenBank/DDBJ whole genome shotgun (WGS) entry which is preliminary data.</text>
</comment>
<accession>A0ACB8TQS3</accession>
<organism evidence="1 2">
    <name type="scientific">Irpex rosettiformis</name>
    <dbReference type="NCBI Taxonomy" id="378272"/>
    <lineage>
        <taxon>Eukaryota</taxon>
        <taxon>Fungi</taxon>
        <taxon>Dikarya</taxon>
        <taxon>Basidiomycota</taxon>
        <taxon>Agaricomycotina</taxon>
        <taxon>Agaricomycetes</taxon>
        <taxon>Polyporales</taxon>
        <taxon>Irpicaceae</taxon>
        <taxon>Irpex</taxon>
    </lineage>
</organism>
<evidence type="ECO:0000313" key="2">
    <source>
        <dbReference type="Proteomes" id="UP001055072"/>
    </source>
</evidence>
<sequence length="684" mass="75400">MASSALHAPAVTHDNIFFYYGVNRSSSFYVKVESRGIFHQHSRADPLHLYGLLTYEAPTGPLLTKKGAVAKRQPGPHKDQSEHFYCAQLLHYGLKPLKTKGPAKKALLAAFGSGKTLTVPAHILQLQEQLRIEYEAANASAKQKYEDECKERRKAQEKAQEQRRVEARKKFNEVLLLGEALHENLPTGKKSGTAKGKAKETTIASKKVSADNKKLQHIDIAGHFDVQAPALSEEWPDMCRGDLTLRMSPSKETGRHLWASFDFGIITGVMRCSKPPRHIGELCTFTWHGEESSEGQMMYDNAQKGSITFLGNGNFKGVIEGGFFGKAQFVGTRNEEASYNRVWCMYVKQWKATYRSINASAYDVAAASRWGGWVEDTSHPDHPLGSDTSGAGGKPSHSDYGSDDGESEGDDGEPPFDGKKLLPHQWPKQTARKSTGSSSIRPSEVHSAEQSPPRKRTKQTARRGGSSGSKIASRALTQNATSKTKEVKLEDQDMSGIFDIKAPDLDQWSGQEYSLDDYGPNRTIKLLSSTNRLWGSFNFGVVAGIIRCSSTPHFVDDTCTFTWRGKESGGEGELTFGEVNVGTLTFLGDGKIEGVIKGSFFGRMTFSAAKKNELKEWKRRFRCINFAAHAAAGRARWGGWSGEQRSHYEGPADSDTSDGGDDDASRSEASFEESNMDVDGDLFF</sequence>
<gene>
    <name evidence="1" type="ORF">BDY19DRAFT_971529</name>
</gene>
<evidence type="ECO:0000313" key="1">
    <source>
        <dbReference type="EMBL" id="KAI0084378.1"/>
    </source>
</evidence>
<protein>
    <submittedName>
        <fullName evidence="1">Uncharacterized protein</fullName>
    </submittedName>
</protein>
<proteinExistence type="predicted"/>
<reference evidence="1" key="1">
    <citation type="journal article" date="2021" name="Environ. Microbiol.">
        <title>Gene family expansions and transcriptome signatures uncover fungal adaptations to wood decay.</title>
        <authorList>
            <person name="Hage H."/>
            <person name="Miyauchi S."/>
            <person name="Viragh M."/>
            <person name="Drula E."/>
            <person name="Min B."/>
            <person name="Chaduli D."/>
            <person name="Navarro D."/>
            <person name="Favel A."/>
            <person name="Norest M."/>
            <person name="Lesage-Meessen L."/>
            <person name="Balint B."/>
            <person name="Merenyi Z."/>
            <person name="de Eugenio L."/>
            <person name="Morin E."/>
            <person name="Martinez A.T."/>
            <person name="Baldrian P."/>
            <person name="Stursova M."/>
            <person name="Martinez M.J."/>
            <person name="Novotny C."/>
            <person name="Magnuson J.K."/>
            <person name="Spatafora J.W."/>
            <person name="Maurice S."/>
            <person name="Pangilinan J."/>
            <person name="Andreopoulos W."/>
            <person name="LaButti K."/>
            <person name="Hundley H."/>
            <person name="Na H."/>
            <person name="Kuo A."/>
            <person name="Barry K."/>
            <person name="Lipzen A."/>
            <person name="Henrissat B."/>
            <person name="Riley R."/>
            <person name="Ahrendt S."/>
            <person name="Nagy L.G."/>
            <person name="Grigoriev I.V."/>
            <person name="Martin F."/>
            <person name="Rosso M.N."/>
        </authorList>
    </citation>
    <scope>NUCLEOTIDE SEQUENCE</scope>
    <source>
        <strain evidence="1">CBS 384.51</strain>
    </source>
</reference>
<dbReference type="EMBL" id="MU274943">
    <property type="protein sequence ID" value="KAI0084378.1"/>
    <property type="molecule type" value="Genomic_DNA"/>
</dbReference>
<dbReference type="Proteomes" id="UP001055072">
    <property type="component" value="Unassembled WGS sequence"/>
</dbReference>
<name>A0ACB8TQS3_9APHY</name>
<keyword evidence="2" id="KW-1185">Reference proteome</keyword>